<keyword evidence="2" id="KW-1185">Reference proteome</keyword>
<proteinExistence type="predicted"/>
<organism evidence="1 2">
    <name type="scientific">Prorocentrum cordatum</name>
    <dbReference type="NCBI Taxonomy" id="2364126"/>
    <lineage>
        <taxon>Eukaryota</taxon>
        <taxon>Sar</taxon>
        <taxon>Alveolata</taxon>
        <taxon>Dinophyceae</taxon>
        <taxon>Prorocentrales</taxon>
        <taxon>Prorocentraceae</taxon>
        <taxon>Prorocentrum</taxon>
    </lineage>
</organism>
<sequence length="188" mass="21386">MDRLNFPPGLAYAMLEAQANCKADFHFQGVEVCGAPWDRCVRAGSVEAPLGWICEFIVRFGDLCQSWYREGVGIPLTAQTGYRTFSHALWAYNVILGSMSIERLRAMIHDMSVALYSRCYSWKPRSLQYFFVGFQMPMSAPLEVTFRVPLDALSDQVKRRRVDEVCSTLVSLQQVPQITIRGLSFTVR</sequence>
<evidence type="ECO:0000313" key="1">
    <source>
        <dbReference type="EMBL" id="CAK0859325.1"/>
    </source>
</evidence>
<accession>A0ABN9UI39</accession>
<reference evidence="1" key="1">
    <citation type="submission" date="2023-10" db="EMBL/GenBank/DDBJ databases">
        <authorList>
            <person name="Chen Y."/>
            <person name="Shah S."/>
            <person name="Dougan E. K."/>
            <person name="Thang M."/>
            <person name="Chan C."/>
        </authorList>
    </citation>
    <scope>NUCLEOTIDE SEQUENCE [LARGE SCALE GENOMIC DNA]</scope>
</reference>
<name>A0ABN9UI39_9DINO</name>
<dbReference type="EMBL" id="CAUYUJ010015892">
    <property type="protein sequence ID" value="CAK0859325.1"/>
    <property type="molecule type" value="Genomic_DNA"/>
</dbReference>
<evidence type="ECO:0000313" key="2">
    <source>
        <dbReference type="Proteomes" id="UP001189429"/>
    </source>
</evidence>
<comment type="caution">
    <text evidence="1">The sequence shown here is derived from an EMBL/GenBank/DDBJ whole genome shotgun (WGS) entry which is preliminary data.</text>
</comment>
<protein>
    <submittedName>
        <fullName evidence="1">Uncharacterized protein</fullName>
    </submittedName>
</protein>
<gene>
    <name evidence="1" type="ORF">PCOR1329_LOCUS48739</name>
</gene>
<dbReference type="Proteomes" id="UP001189429">
    <property type="component" value="Unassembled WGS sequence"/>
</dbReference>